<gene>
    <name evidence="2" type="ORF">UFOPK4043_00561</name>
</gene>
<protein>
    <submittedName>
        <fullName evidence="2">Unannotated protein</fullName>
    </submittedName>
</protein>
<accession>A0A6J7PH14</accession>
<dbReference type="SUPFAM" id="SSF54909">
    <property type="entry name" value="Dimeric alpha+beta barrel"/>
    <property type="match status" value="1"/>
</dbReference>
<dbReference type="InterPro" id="IPR007138">
    <property type="entry name" value="ABM_dom"/>
</dbReference>
<dbReference type="AlphaFoldDB" id="A0A6J7PH14"/>
<evidence type="ECO:0000313" key="2">
    <source>
        <dbReference type="EMBL" id="CAB5002002.1"/>
    </source>
</evidence>
<proteinExistence type="predicted"/>
<evidence type="ECO:0000259" key="1">
    <source>
        <dbReference type="PROSITE" id="PS51725"/>
    </source>
</evidence>
<reference evidence="2" key="1">
    <citation type="submission" date="2020-05" db="EMBL/GenBank/DDBJ databases">
        <authorList>
            <person name="Chiriac C."/>
            <person name="Salcher M."/>
            <person name="Ghai R."/>
            <person name="Kavagutti S V."/>
        </authorList>
    </citation>
    <scope>NUCLEOTIDE SEQUENCE</scope>
</reference>
<dbReference type="PROSITE" id="PS51725">
    <property type="entry name" value="ABM"/>
    <property type="match status" value="1"/>
</dbReference>
<dbReference type="Gene3D" id="3.30.70.100">
    <property type="match status" value="1"/>
</dbReference>
<name>A0A6J7PH14_9ZZZZ</name>
<organism evidence="2">
    <name type="scientific">freshwater metagenome</name>
    <dbReference type="NCBI Taxonomy" id="449393"/>
    <lineage>
        <taxon>unclassified sequences</taxon>
        <taxon>metagenomes</taxon>
        <taxon>ecological metagenomes</taxon>
    </lineage>
</organism>
<dbReference type="EMBL" id="CAFBPA010000063">
    <property type="protein sequence ID" value="CAB5002002.1"/>
    <property type="molecule type" value="Genomic_DNA"/>
</dbReference>
<sequence length="101" mass="11305">MILEIALIDILPGTHADFEAAVAEAVDTVLRPASGFVNFELRHGVERSDSYVLLIGWATLEDHTIGFRESESFVRWRELIGPYFAGAPQVDHWSEVFSTTL</sequence>
<dbReference type="InterPro" id="IPR011008">
    <property type="entry name" value="Dimeric_a/b-barrel"/>
</dbReference>
<dbReference type="Pfam" id="PF03992">
    <property type="entry name" value="ABM"/>
    <property type="match status" value="1"/>
</dbReference>
<feature type="domain" description="ABM" evidence="1">
    <location>
        <begin position="2"/>
        <end position="97"/>
    </location>
</feature>